<dbReference type="EMBL" id="BLLF01000675">
    <property type="protein sequence ID" value="GFH14000.1"/>
    <property type="molecule type" value="Genomic_DNA"/>
</dbReference>
<name>A0A699YW97_HAELA</name>
<reference evidence="1 2" key="1">
    <citation type="submission" date="2020-02" db="EMBL/GenBank/DDBJ databases">
        <title>Draft genome sequence of Haematococcus lacustris strain NIES-144.</title>
        <authorList>
            <person name="Morimoto D."/>
            <person name="Nakagawa S."/>
            <person name="Yoshida T."/>
            <person name="Sawayama S."/>
        </authorList>
    </citation>
    <scope>NUCLEOTIDE SEQUENCE [LARGE SCALE GENOMIC DNA]</scope>
    <source>
        <strain evidence="1 2">NIES-144</strain>
    </source>
</reference>
<dbReference type="GO" id="GO:0005886">
    <property type="term" value="C:plasma membrane"/>
    <property type="evidence" value="ECO:0007669"/>
    <property type="project" value="TreeGrafter"/>
</dbReference>
<dbReference type="PANTHER" id="PTHR16092">
    <property type="entry name" value="SEC3/SYNTAXIN-RELATED"/>
    <property type="match status" value="1"/>
</dbReference>
<feature type="non-terminal residue" evidence="1">
    <location>
        <position position="163"/>
    </location>
</feature>
<dbReference type="GO" id="GO:0006893">
    <property type="term" value="P:Golgi to plasma membrane transport"/>
    <property type="evidence" value="ECO:0007669"/>
    <property type="project" value="TreeGrafter"/>
</dbReference>
<proteinExistence type="predicted"/>
<comment type="caution">
    <text evidence="1">The sequence shown here is derived from an EMBL/GenBank/DDBJ whole genome shotgun (WGS) entry which is preliminary data.</text>
</comment>
<gene>
    <name evidence="1" type="ORF">HaLaN_09972</name>
</gene>
<dbReference type="GO" id="GO:0005546">
    <property type="term" value="F:phosphatidylinositol-4,5-bisphosphate binding"/>
    <property type="evidence" value="ECO:0007669"/>
    <property type="project" value="TreeGrafter"/>
</dbReference>
<sequence>LYMALVGHMFSVMDRMAAMDGKHGARLRLENYEESLQAYVQQQLEYGKLWQLLEFSLRLSKLLEGSAAALASQAAMVPQVVPPSEVSFQPGCSVAEVRTLLTSTLQEADKKLAVLYSRVRKHLGTTTLSFKVHEQLDTQLVECYGGAIELRPSPDELADMFAR</sequence>
<accession>A0A699YW97</accession>
<dbReference type="Proteomes" id="UP000485058">
    <property type="component" value="Unassembled WGS sequence"/>
</dbReference>
<dbReference type="GO" id="GO:0006887">
    <property type="term" value="P:exocytosis"/>
    <property type="evidence" value="ECO:0007669"/>
    <property type="project" value="TreeGrafter"/>
</dbReference>
<organism evidence="1 2">
    <name type="scientific">Haematococcus lacustris</name>
    <name type="common">Green alga</name>
    <name type="synonym">Haematococcus pluvialis</name>
    <dbReference type="NCBI Taxonomy" id="44745"/>
    <lineage>
        <taxon>Eukaryota</taxon>
        <taxon>Viridiplantae</taxon>
        <taxon>Chlorophyta</taxon>
        <taxon>core chlorophytes</taxon>
        <taxon>Chlorophyceae</taxon>
        <taxon>CS clade</taxon>
        <taxon>Chlamydomonadales</taxon>
        <taxon>Haematococcaceae</taxon>
        <taxon>Haematococcus</taxon>
    </lineage>
</organism>
<dbReference type="PANTHER" id="PTHR16092:SF14">
    <property type="entry name" value="EXOCYST COMPLEX COMPONENT 1 ISOFORM X1"/>
    <property type="match status" value="1"/>
</dbReference>
<feature type="non-terminal residue" evidence="1">
    <location>
        <position position="1"/>
    </location>
</feature>
<dbReference type="AlphaFoldDB" id="A0A699YW97"/>
<dbReference type="GO" id="GO:0000145">
    <property type="term" value="C:exocyst"/>
    <property type="evidence" value="ECO:0007669"/>
    <property type="project" value="TreeGrafter"/>
</dbReference>
<evidence type="ECO:0000313" key="2">
    <source>
        <dbReference type="Proteomes" id="UP000485058"/>
    </source>
</evidence>
<evidence type="ECO:0000313" key="1">
    <source>
        <dbReference type="EMBL" id="GFH14000.1"/>
    </source>
</evidence>
<keyword evidence="2" id="KW-1185">Reference proteome</keyword>
<protein>
    <submittedName>
        <fullName evidence="1">Sec3_C domain-containing protein</fullName>
    </submittedName>
</protein>